<evidence type="ECO:0008006" key="3">
    <source>
        <dbReference type="Google" id="ProtNLM"/>
    </source>
</evidence>
<dbReference type="Proteomes" id="UP001229952">
    <property type="component" value="Plasmid unnamed1"/>
</dbReference>
<dbReference type="EMBL" id="CP120993">
    <property type="protein sequence ID" value="WLQ45623.1"/>
    <property type="molecule type" value="Genomic_DNA"/>
</dbReference>
<gene>
    <name evidence="1" type="ORF">P8A22_37995</name>
</gene>
<protein>
    <recommendedName>
        <fullName evidence="3">DUF222 domain-containing protein</fullName>
    </recommendedName>
</protein>
<evidence type="ECO:0000313" key="1">
    <source>
        <dbReference type="EMBL" id="WLQ45623.1"/>
    </source>
</evidence>
<geneLocation type="plasmid" evidence="1 2">
    <name>unnamed1</name>
</geneLocation>
<organism evidence="1 2">
    <name type="scientific">Streptomyces laculatispora</name>
    <dbReference type="NCBI Taxonomy" id="887464"/>
    <lineage>
        <taxon>Bacteria</taxon>
        <taxon>Bacillati</taxon>
        <taxon>Actinomycetota</taxon>
        <taxon>Actinomycetes</taxon>
        <taxon>Kitasatosporales</taxon>
        <taxon>Streptomycetaceae</taxon>
        <taxon>Streptomyces</taxon>
    </lineage>
</organism>
<name>A0ABY9IFA9_9ACTN</name>
<keyword evidence="2" id="KW-1185">Reference proteome</keyword>
<keyword evidence="1" id="KW-0614">Plasmid</keyword>
<reference evidence="1 2" key="1">
    <citation type="submission" date="2023-03" db="EMBL/GenBank/DDBJ databases">
        <title>Isolation and description of six Streptomyces strains from soil environments, able to metabolize different microbial glucans.</title>
        <authorList>
            <person name="Widen T."/>
            <person name="Larsbrink J."/>
        </authorList>
    </citation>
    <scope>NUCLEOTIDE SEQUENCE [LARGE SCALE GENOMIC DNA]</scope>
    <source>
        <strain evidence="1 2">Mut2</strain>
        <plasmid evidence="1 2">unnamed1</plasmid>
    </source>
</reference>
<sequence length="191" mass="20859">MWETMEFGAAHEGRPGVVLADGTEPKPVYFDTGSGANMHESSDWWIYDGTLGAPVATQLRGSCSCGWRGETRYPLDWETVERHSPERHDTCGPENDWDQHITEVADRAVPIPEELTALLAQVDQRLNALAGEAPLAALRAIATLEHTLTQAGRTAALNAEADDTAGNTIGPGLGLPDRDARSRLLRYTLRR</sequence>
<dbReference type="RefSeq" id="WP_306092769.1">
    <property type="nucleotide sequence ID" value="NZ_CP120993.1"/>
</dbReference>
<accession>A0ABY9IFA9</accession>
<proteinExistence type="predicted"/>
<evidence type="ECO:0000313" key="2">
    <source>
        <dbReference type="Proteomes" id="UP001229952"/>
    </source>
</evidence>